<dbReference type="EMBL" id="JAULSU010000004">
    <property type="protein sequence ID" value="KAK0619359.1"/>
    <property type="molecule type" value="Genomic_DNA"/>
</dbReference>
<name>A0AA39WPS8_9PEZI</name>
<evidence type="ECO:0000313" key="1">
    <source>
        <dbReference type="EMBL" id="KAK0619359.1"/>
    </source>
</evidence>
<sequence length="218" mass="24306">MPSTMLHQGRVPSHAGGNRCARAWLGEHVSALRRSSVLRRRCGCWFIDGQTCPRRQLPDSNMVSPKPRHHVPVRTGVDDRLARVGAGVFGRELSPRWRWRSAPPVDKFRPPNLPPSRQFRHTMYKDHDAGCFFRDNVPDHHQHSASLPGPLCTLFPPRLSLLPPLAPSLPSIPTAIDDKGPKEIVRPAHSCSRLRIHSSLHQPPLGRLPGLSLPLPGT</sequence>
<dbReference type="AlphaFoldDB" id="A0AA39WPS8"/>
<organism evidence="1 2">
    <name type="scientific">Immersiella caudata</name>
    <dbReference type="NCBI Taxonomy" id="314043"/>
    <lineage>
        <taxon>Eukaryota</taxon>
        <taxon>Fungi</taxon>
        <taxon>Dikarya</taxon>
        <taxon>Ascomycota</taxon>
        <taxon>Pezizomycotina</taxon>
        <taxon>Sordariomycetes</taxon>
        <taxon>Sordariomycetidae</taxon>
        <taxon>Sordariales</taxon>
        <taxon>Lasiosphaeriaceae</taxon>
        <taxon>Immersiella</taxon>
    </lineage>
</organism>
<protein>
    <submittedName>
        <fullName evidence="1">Uncharacterized protein</fullName>
    </submittedName>
</protein>
<evidence type="ECO:0000313" key="2">
    <source>
        <dbReference type="Proteomes" id="UP001175000"/>
    </source>
</evidence>
<proteinExistence type="predicted"/>
<reference evidence="1" key="1">
    <citation type="submission" date="2023-06" db="EMBL/GenBank/DDBJ databases">
        <title>Genome-scale phylogeny and comparative genomics of the fungal order Sordariales.</title>
        <authorList>
            <consortium name="Lawrence Berkeley National Laboratory"/>
            <person name="Hensen N."/>
            <person name="Bonometti L."/>
            <person name="Westerberg I."/>
            <person name="Brannstrom I.O."/>
            <person name="Guillou S."/>
            <person name="Cros-Aarteil S."/>
            <person name="Calhoun S."/>
            <person name="Haridas S."/>
            <person name="Kuo A."/>
            <person name="Mondo S."/>
            <person name="Pangilinan J."/>
            <person name="Riley R."/>
            <person name="Labutti K."/>
            <person name="Andreopoulos B."/>
            <person name="Lipzen A."/>
            <person name="Chen C."/>
            <person name="Yanf M."/>
            <person name="Daum C."/>
            <person name="Ng V."/>
            <person name="Clum A."/>
            <person name="Steindorff A."/>
            <person name="Ohm R."/>
            <person name="Martin F."/>
            <person name="Silar P."/>
            <person name="Natvig D."/>
            <person name="Lalanne C."/>
            <person name="Gautier V."/>
            <person name="Ament-Velasquez S.L."/>
            <person name="Kruys A."/>
            <person name="Hutchinson M.I."/>
            <person name="Powell A.J."/>
            <person name="Barry K."/>
            <person name="Miller A.N."/>
            <person name="Grigoriev I.V."/>
            <person name="Debuchy R."/>
            <person name="Gladieux P."/>
            <person name="Thoren M.H."/>
            <person name="Johannesson H."/>
        </authorList>
    </citation>
    <scope>NUCLEOTIDE SEQUENCE</scope>
    <source>
        <strain evidence="1">CBS 606.72</strain>
    </source>
</reference>
<dbReference type="Proteomes" id="UP001175000">
    <property type="component" value="Unassembled WGS sequence"/>
</dbReference>
<accession>A0AA39WPS8</accession>
<comment type="caution">
    <text evidence="1">The sequence shown here is derived from an EMBL/GenBank/DDBJ whole genome shotgun (WGS) entry which is preliminary data.</text>
</comment>
<gene>
    <name evidence="1" type="ORF">B0T14DRAFT_206985</name>
</gene>
<keyword evidence="2" id="KW-1185">Reference proteome</keyword>